<accession>A0AAU9JF23</accession>
<gene>
    <name evidence="1" type="ORF">BSTOLATCC_MIC26199</name>
</gene>
<proteinExistence type="predicted"/>
<dbReference type="Gene3D" id="1.10.3090.10">
    <property type="entry name" value="cca-adding enzyme, domain 2"/>
    <property type="match status" value="1"/>
</dbReference>
<organism evidence="1 2">
    <name type="scientific">Blepharisma stoltei</name>
    <dbReference type="NCBI Taxonomy" id="1481888"/>
    <lineage>
        <taxon>Eukaryota</taxon>
        <taxon>Sar</taxon>
        <taxon>Alveolata</taxon>
        <taxon>Ciliophora</taxon>
        <taxon>Postciliodesmatophora</taxon>
        <taxon>Heterotrichea</taxon>
        <taxon>Heterotrichida</taxon>
        <taxon>Blepharismidae</taxon>
        <taxon>Blepharisma</taxon>
    </lineage>
</organism>
<sequence>MPKALPRLAVILKDNEKALHILLKELKFSHKEKKELESLVKLAGHLCMDSRELLYEHGLETTRDVLLLQVAQGYNHILLEQLQLSWEKPVFPLSVEDLKTLGIAPGPLFGNMQKPSGSNKFLLLTQPNAWKKPESIPSLSLLTPRNISK</sequence>
<keyword evidence="2" id="KW-1185">Reference proteome</keyword>
<dbReference type="AlphaFoldDB" id="A0AAU9JF23"/>
<evidence type="ECO:0000313" key="1">
    <source>
        <dbReference type="EMBL" id="CAG9320279.1"/>
    </source>
</evidence>
<dbReference type="Proteomes" id="UP001162131">
    <property type="component" value="Unassembled WGS sequence"/>
</dbReference>
<reference evidence="1" key="1">
    <citation type="submission" date="2021-09" db="EMBL/GenBank/DDBJ databases">
        <authorList>
            <consortium name="AG Swart"/>
            <person name="Singh M."/>
            <person name="Singh A."/>
            <person name="Seah K."/>
            <person name="Emmerich C."/>
        </authorList>
    </citation>
    <scope>NUCLEOTIDE SEQUENCE</scope>
    <source>
        <strain evidence="1">ATCC30299</strain>
    </source>
</reference>
<comment type="caution">
    <text evidence="1">The sequence shown here is derived from an EMBL/GenBank/DDBJ whole genome shotgun (WGS) entry which is preliminary data.</text>
</comment>
<name>A0AAU9JF23_9CILI</name>
<dbReference type="EMBL" id="CAJZBQ010000025">
    <property type="protein sequence ID" value="CAG9320279.1"/>
    <property type="molecule type" value="Genomic_DNA"/>
</dbReference>
<dbReference type="SUPFAM" id="SSF81891">
    <property type="entry name" value="Poly A polymerase C-terminal region-like"/>
    <property type="match status" value="1"/>
</dbReference>
<protein>
    <submittedName>
        <fullName evidence="1">Uncharacterized protein</fullName>
    </submittedName>
</protein>
<evidence type="ECO:0000313" key="2">
    <source>
        <dbReference type="Proteomes" id="UP001162131"/>
    </source>
</evidence>